<dbReference type="Pfam" id="PF17152">
    <property type="entry name" value="CHASE8"/>
    <property type="match status" value="1"/>
</dbReference>
<dbReference type="Gene3D" id="6.10.340.10">
    <property type="match status" value="1"/>
</dbReference>
<dbReference type="GO" id="GO:0003824">
    <property type="term" value="F:catalytic activity"/>
    <property type="evidence" value="ECO:0007669"/>
    <property type="project" value="UniProtKB-ARBA"/>
</dbReference>
<evidence type="ECO:0000313" key="6">
    <source>
        <dbReference type="Proteomes" id="UP000859505"/>
    </source>
</evidence>
<dbReference type="InterPro" id="IPR000160">
    <property type="entry name" value="GGDEF_dom"/>
</dbReference>
<dbReference type="GO" id="GO:0007165">
    <property type="term" value="P:signal transduction"/>
    <property type="evidence" value="ECO:0007669"/>
    <property type="project" value="InterPro"/>
</dbReference>
<dbReference type="Gene3D" id="3.30.70.270">
    <property type="match status" value="1"/>
</dbReference>
<proteinExistence type="predicted"/>
<dbReference type="EMBL" id="DACTUL010000017">
    <property type="protein sequence ID" value="HAT6344701.1"/>
    <property type="molecule type" value="Genomic_DNA"/>
</dbReference>
<sequence>MIGLFRPPNQRLTLRQSLGRTHLVTSLTAVCMAGVLLTGIALLALRLYADHNLELVARAISYTSEAAVVFHDEEAAREALQAITTHEDVARASIYLPSGQLLASWSRAMSTPWSGLEQYLARLILPGPVDQPMLRDGVEIARIHLVGHGQYLLLFLLQTLLAMLLCLVLSTLGALYVARRMQNSLTAPLKDLAQVAHSVSRQRILAMRVPEANIAELHALGQDFNSLLDELEAWQAHQRRENASLLHQATHDALTGLPNRALFEARLDQAVTTGRLHDERFALLYLDCDRFKQINDTLGHAAGDDVLIALARRVQHQLRPMDLVCRLGGDEFAILLTPLSQVGEAEDVVARIQQAMADPVVLGDGSQLLAAVSIGIALYPDQGLTAADLLQQADHAMYQAKRLRRELALHDQLEFDVSAEEK</sequence>
<dbReference type="NCBIfam" id="TIGR00254">
    <property type="entry name" value="GGDEF"/>
    <property type="match status" value="1"/>
</dbReference>
<name>A0AAD3UBE3_AERHY</name>
<dbReference type="InterPro" id="IPR043128">
    <property type="entry name" value="Rev_trsase/Diguanyl_cyclase"/>
</dbReference>
<reference evidence="5" key="1">
    <citation type="journal article" date="2018" name="Genome Biol.">
        <title>SKESA: strategic k-mer extension for scrupulous assemblies.</title>
        <authorList>
            <person name="Souvorov A."/>
            <person name="Agarwala R."/>
            <person name="Lipman D.J."/>
        </authorList>
    </citation>
    <scope>NUCLEOTIDE SEQUENCE</scope>
    <source>
        <strain evidence="5">OLC2673_Aeromonas</strain>
    </source>
</reference>
<keyword evidence="2" id="KW-1133">Transmembrane helix</keyword>
<feature type="domain" description="HAMP" evidence="3">
    <location>
        <begin position="183"/>
        <end position="236"/>
    </location>
</feature>
<protein>
    <submittedName>
        <fullName evidence="5">Diguanylate cyclase</fullName>
    </submittedName>
</protein>
<comment type="cofactor">
    <cofactor evidence="1">
        <name>Mg(2+)</name>
        <dbReference type="ChEBI" id="CHEBI:18420"/>
    </cofactor>
</comment>
<dbReference type="Proteomes" id="UP000859505">
    <property type="component" value="Unassembled WGS sequence"/>
</dbReference>
<dbReference type="SUPFAM" id="SSF55073">
    <property type="entry name" value="Nucleotide cyclase"/>
    <property type="match status" value="1"/>
</dbReference>
<keyword evidence="2" id="KW-0812">Transmembrane</keyword>
<keyword evidence="2" id="KW-0472">Membrane</keyword>
<reference evidence="5" key="2">
    <citation type="submission" date="2020-01" db="EMBL/GenBank/DDBJ databases">
        <authorList>
            <consortium name="NCBI Pathogen Detection Project"/>
        </authorList>
    </citation>
    <scope>NUCLEOTIDE SEQUENCE</scope>
    <source>
        <strain evidence="5">OLC2673_Aeromonas</strain>
    </source>
</reference>
<dbReference type="InterPro" id="IPR052163">
    <property type="entry name" value="DGC-Regulatory_Protein"/>
</dbReference>
<evidence type="ECO:0000256" key="2">
    <source>
        <dbReference type="SAM" id="Phobius"/>
    </source>
</evidence>
<comment type="caution">
    <text evidence="5">The sequence shown here is derived from an EMBL/GenBank/DDBJ whole genome shotgun (WGS) entry which is preliminary data.</text>
</comment>
<feature type="transmembrane region" description="Helical" evidence="2">
    <location>
        <begin position="21"/>
        <end position="45"/>
    </location>
</feature>
<gene>
    <name evidence="5" type="ORF">JAJ28_002435</name>
</gene>
<dbReference type="PROSITE" id="PS50887">
    <property type="entry name" value="GGDEF"/>
    <property type="match status" value="1"/>
</dbReference>
<evidence type="ECO:0000259" key="4">
    <source>
        <dbReference type="PROSITE" id="PS50887"/>
    </source>
</evidence>
<dbReference type="PANTHER" id="PTHR46663:SF2">
    <property type="entry name" value="GGDEF DOMAIN-CONTAINING PROTEIN"/>
    <property type="match status" value="1"/>
</dbReference>
<accession>A0AAD3UBE3</accession>
<evidence type="ECO:0000259" key="3">
    <source>
        <dbReference type="PROSITE" id="PS50885"/>
    </source>
</evidence>
<dbReference type="SMART" id="SM00267">
    <property type="entry name" value="GGDEF"/>
    <property type="match status" value="1"/>
</dbReference>
<dbReference type="GO" id="GO:0016020">
    <property type="term" value="C:membrane"/>
    <property type="evidence" value="ECO:0007669"/>
    <property type="project" value="InterPro"/>
</dbReference>
<organism evidence="5 6">
    <name type="scientific">Aeromonas hydrophila</name>
    <dbReference type="NCBI Taxonomy" id="644"/>
    <lineage>
        <taxon>Bacteria</taxon>
        <taxon>Pseudomonadati</taxon>
        <taxon>Pseudomonadota</taxon>
        <taxon>Gammaproteobacteria</taxon>
        <taxon>Aeromonadales</taxon>
        <taxon>Aeromonadaceae</taxon>
        <taxon>Aeromonas</taxon>
    </lineage>
</organism>
<dbReference type="Pfam" id="PF00672">
    <property type="entry name" value="HAMP"/>
    <property type="match status" value="1"/>
</dbReference>
<dbReference type="CDD" id="cd01949">
    <property type="entry name" value="GGDEF"/>
    <property type="match status" value="1"/>
</dbReference>
<dbReference type="Pfam" id="PF00990">
    <property type="entry name" value="GGDEF"/>
    <property type="match status" value="1"/>
</dbReference>
<dbReference type="PANTHER" id="PTHR46663">
    <property type="entry name" value="DIGUANYLATE CYCLASE DGCT-RELATED"/>
    <property type="match status" value="1"/>
</dbReference>
<feature type="transmembrane region" description="Helical" evidence="2">
    <location>
        <begin position="151"/>
        <end position="178"/>
    </location>
</feature>
<dbReference type="PROSITE" id="PS50885">
    <property type="entry name" value="HAMP"/>
    <property type="match status" value="1"/>
</dbReference>
<evidence type="ECO:0000256" key="1">
    <source>
        <dbReference type="ARBA" id="ARBA00001946"/>
    </source>
</evidence>
<dbReference type="InterPro" id="IPR029787">
    <property type="entry name" value="Nucleotide_cyclase"/>
</dbReference>
<dbReference type="AlphaFoldDB" id="A0AAD3UBE3"/>
<dbReference type="SMART" id="SM00304">
    <property type="entry name" value="HAMP"/>
    <property type="match status" value="1"/>
</dbReference>
<feature type="domain" description="GGDEF" evidence="4">
    <location>
        <begin position="279"/>
        <end position="412"/>
    </location>
</feature>
<evidence type="ECO:0000313" key="5">
    <source>
        <dbReference type="EMBL" id="HAT6344701.1"/>
    </source>
</evidence>
<dbReference type="InterPro" id="IPR003660">
    <property type="entry name" value="HAMP_dom"/>
</dbReference>
<dbReference type="FunFam" id="3.30.70.270:FF:000001">
    <property type="entry name" value="Diguanylate cyclase domain protein"/>
    <property type="match status" value="1"/>
</dbReference>
<dbReference type="InterPro" id="IPR033417">
    <property type="entry name" value="CHASE8"/>
</dbReference>